<proteinExistence type="inferred from homology"/>
<keyword evidence="8" id="KW-1185">Reference proteome</keyword>
<dbReference type="RefSeq" id="WP_124995558.1">
    <property type="nucleotide sequence ID" value="NZ_RQXT01000001.1"/>
</dbReference>
<dbReference type="Gene3D" id="3.30.470.10">
    <property type="match status" value="1"/>
</dbReference>
<dbReference type="Gene3D" id="3.20.10.10">
    <property type="entry name" value="D-amino Acid Aminotransferase, subunit A, domain 2"/>
    <property type="match status" value="1"/>
</dbReference>
<comment type="cofactor">
    <cofactor evidence="1 6">
        <name>pyridoxal 5'-phosphate</name>
        <dbReference type="ChEBI" id="CHEBI:597326"/>
    </cofactor>
</comment>
<dbReference type="SUPFAM" id="SSF56752">
    <property type="entry name" value="D-aminoacid aminotransferase-like PLP-dependent enzymes"/>
    <property type="match status" value="1"/>
</dbReference>
<dbReference type="OrthoDB" id="9809239at2"/>
<evidence type="ECO:0000256" key="3">
    <source>
        <dbReference type="ARBA" id="ARBA00014472"/>
    </source>
</evidence>
<comment type="similarity">
    <text evidence="2 5">Belongs to the class-IV pyridoxal-phosphate-dependent aminotransferase family.</text>
</comment>
<accession>A0A3P3GAS6</accession>
<protein>
    <recommendedName>
        <fullName evidence="3">Probable branched-chain-amino-acid aminotransferase</fullName>
    </recommendedName>
</protein>
<organism evidence="7 8">
    <name type="scientific">Mesorhizobium tamadayense</name>
    <dbReference type="NCBI Taxonomy" id="425306"/>
    <lineage>
        <taxon>Bacteria</taxon>
        <taxon>Pseudomonadati</taxon>
        <taxon>Pseudomonadota</taxon>
        <taxon>Alphaproteobacteria</taxon>
        <taxon>Hyphomicrobiales</taxon>
        <taxon>Phyllobacteriaceae</taxon>
        <taxon>Mesorhizobium</taxon>
    </lineage>
</organism>
<name>A0A3P3GAS6_9HYPH</name>
<keyword evidence="4 6" id="KW-0663">Pyridoxal phosphate</keyword>
<dbReference type="InterPro" id="IPR043132">
    <property type="entry name" value="BCAT-like_C"/>
</dbReference>
<reference evidence="7 8" key="1">
    <citation type="submission" date="2018-11" db="EMBL/GenBank/DDBJ databases">
        <title>the genome of Mesorhizobium tamadayense DSM 28320.</title>
        <authorList>
            <person name="Gao J."/>
        </authorList>
    </citation>
    <scope>NUCLEOTIDE SEQUENCE [LARGE SCALE GENOMIC DNA]</scope>
    <source>
        <strain evidence="7 8">DSM 28320</strain>
    </source>
</reference>
<dbReference type="InterPro" id="IPR001544">
    <property type="entry name" value="Aminotrans_IV"/>
</dbReference>
<comment type="caution">
    <text evidence="7">The sequence shown here is derived from an EMBL/GenBank/DDBJ whole genome shotgun (WGS) entry which is preliminary data.</text>
</comment>
<evidence type="ECO:0000256" key="5">
    <source>
        <dbReference type="RuleBase" id="RU004106"/>
    </source>
</evidence>
<dbReference type="InterPro" id="IPR043131">
    <property type="entry name" value="BCAT-like_N"/>
</dbReference>
<dbReference type="PROSITE" id="PS00770">
    <property type="entry name" value="AA_TRANSFER_CLASS_4"/>
    <property type="match status" value="1"/>
</dbReference>
<dbReference type="InterPro" id="IPR036038">
    <property type="entry name" value="Aminotransferase-like"/>
</dbReference>
<gene>
    <name evidence="7" type="ORF">EH240_01045</name>
</gene>
<dbReference type="Pfam" id="PF01063">
    <property type="entry name" value="Aminotran_4"/>
    <property type="match status" value="1"/>
</dbReference>
<dbReference type="EMBL" id="RQXT01000001">
    <property type="protein sequence ID" value="RRI07857.1"/>
    <property type="molecule type" value="Genomic_DNA"/>
</dbReference>
<evidence type="ECO:0000313" key="7">
    <source>
        <dbReference type="EMBL" id="RRI07857.1"/>
    </source>
</evidence>
<dbReference type="NCBIfam" id="NF005729">
    <property type="entry name" value="PRK07546.1-3"/>
    <property type="match status" value="1"/>
</dbReference>
<sequence length="220" mass="24192">MSVESALRDGDRADFELIETMRWEPGSGFLRFDRHLARLYASAAELGFACDPQRIGEVLTGAIGGRQTAMRARLALQRNGEATAVAQPYEPLPAGKVWRLQLARVRLDSGDTLLRHKTSRRETYQRARAEYLATRADEVLLANERGELCEGTITNLFADFGDGVLATPRLDCGLLPGILRGELLDEGRAVEAIYSYDDLKSAKAIFVGNSLRGLIPAQLA</sequence>
<evidence type="ECO:0000256" key="1">
    <source>
        <dbReference type="ARBA" id="ARBA00001933"/>
    </source>
</evidence>
<dbReference type="Proteomes" id="UP000273786">
    <property type="component" value="Unassembled WGS sequence"/>
</dbReference>
<dbReference type="AlphaFoldDB" id="A0A3P3GAS6"/>
<dbReference type="GO" id="GO:0003824">
    <property type="term" value="F:catalytic activity"/>
    <property type="evidence" value="ECO:0007669"/>
    <property type="project" value="InterPro"/>
</dbReference>
<evidence type="ECO:0000256" key="6">
    <source>
        <dbReference type="RuleBase" id="RU004516"/>
    </source>
</evidence>
<dbReference type="NCBIfam" id="NF005731">
    <property type="entry name" value="PRK07546.1-5"/>
    <property type="match status" value="1"/>
</dbReference>
<evidence type="ECO:0000256" key="2">
    <source>
        <dbReference type="ARBA" id="ARBA00009320"/>
    </source>
</evidence>
<dbReference type="InterPro" id="IPR018300">
    <property type="entry name" value="Aminotrans_IV_CS"/>
</dbReference>
<evidence type="ECO:0000313" key="8">
    <source>
        <dbReference type="Proteomes" id="UP000273786"/>
    </source>
</evidence>
<evidence type="ECO:0000256" key="4">
    <source>
        <dbReference type="ARBA" id="ARBA00022898"/>
    </source>
</evidence>